<dbReference type="OrthoDB" id="2193070at2"/>
<dbReference type="Pfam" id="PF07083">
    <property type="entry name" value="DUF1351"/>
    <property type="match status" value="1"/>
</dbReference>
<feature type="coiled-coil region" evidence="1">
    <location>
        <begin position="56"/>
        <end position="105"/>
    </location>
</feature>
<dbReference type="RefSeq" id="WP_069662724.1">
    <property type="nucleotide sequence ID" value="NZ_JBHUJJ010000001.1"/>
</dbReference>
<feature type="coiled-coil region" evidence="1">
    <location>
        <begin position="218"/>
        <end position="255"/>
    </location>
</feature>
<proteinExistence type="predicted"/>
<evidence type="ECO:0000313" key="3">
    <source>
        <dbReference type="Proteomes" id="UP000095094"/>
    </source>
</evidence>
<dbReference type="EMBL" id="MIJY01000007">
    <property type="protein sequence ID" value="OEG18171.1"/>
    <property type="molecule type" value="Genomic_DNA"/>
</dbReference>
<keyword evidence="3" id="KW-1185">Reference proteome</keyword>
<name>A0A1E5GZL7_9ENTE</name>
<evidence type="ECO:0000313" key="2">
    <source>
        <dbReference type="EMBL" id="OEG18171.1"/>
    </source>
</evidence>
<reference evidence="3" key="1">
    <citation type="submission" date="2016-09" db="EMBL/GenBank/DDBJ databases">
        <authorList>
            <person name="Gulvik C.A."/>
        </authorList>
    </citation>
    <scope>NUCLEOTIDE SEQUENCE [LARGE SCALE GENOMIC DNA]</scope>
    <source>
        <strain evidence="3">LMG 8895</strain>
    </source>
</reference>
<organism evidence="2 3">
    <name type="scientific">Enterococcus termitis</name>
    <dbReference type="NCBI Taxonomy" id="332950"/>
    <lineage>
        <taxon>Bacteria</taxon>
        <taxon>Bacillati</taxon>
        <taxon>Bacillota</taxon>
        <taxon>Bacilli</taxon>
        <taxon>Lactobacillales</taxon>
        <taxon>Enterococcaceae</taxon>
        <taxon>Enterococcus</taxon>
    </lineage>
</organism>
<evidence type="ECO:0000256" key="1">
    <source>
        <dbReference type="SAM" id="Coils"/>
    </source>
</evidence>
<evidence type="ECO:0008006" key="4">
    <source>
        <dbReference type="Google" id="ProtNLM"/>
    </source>
</evidence>
<protein>
    <recommendedName>
        <fullName evidence="4">DUF1351 domain-containing protein</fullName>
    </recommendedName>
</protein>
<sequence length="315" mass="35907">MGEKTMNELTKDIKFSVDFKPSEITIQNEEQLESLVAATVTHYSSLVFTDDNIPEAKEAKTKLNGISKLLDDQRKEVKKSYSEPLKAFETKINALRDQIKGVSDNINVGISDYEEKQKELREEKLIETLSEMAPNYGIDIAAVEIKQTWLNKGSFTAKGELTKKVFEEITETMTLIAKENQRIEEDKVSVFNYAKAVGLDADGWSAWIDKGHPLVEVMKQIDQAVQDKKNRIAQEESDRKAKEEYEQAMKELRERTVDEKVIDTETGEIIQEDSELTRQEVDDRQTVTLKLTGTHEQLSALNEFIVNEGIQVEVI</sequence>
<keyword evidence="1" id="KW-0175">Coiled coil</keyword>
<dbReference type="Proteomes" id="UP000095094">
    <property type="component" value="Unassembled WGS sequence"/>
</dbReference>
<accession>A0A1E5GZL7</accession>
<dbReference type="AlphaFoldDB" id="A0A1E5GZL7"/>
<dbReference type="InterPro" id="IPR009785">
    <property type="entry name" value="Prophage_Lj928_Orf309"/>
</dbReference>
<gene>
    <name evidence="2" type="ORF">BCR25_16910</name>
</gene>
<comment type="caution">
    <text evidence="2">The sequence shown here is derived from an EMBL/GenBank/DDBJ whole genome shotgun (WGS) entry which is preliminary data.</text>
</comment>